<dbReference type="InterPro" id="IPR002034">
    <property type="entry name" value="AIPM/Hcit_synth_CS"/>
</dbReference>
<evidence type="ECO:0000256" key="1">
    <source>
        <dbReference type="ARBA" id="ARBA00022679"/>
    </source>
</evidence>
<dbReference type="PROSITE" id="PS00816">
    <property type="entry name" value="AIPM_HOMOCIT_SYNTH_2"/>
    <property type="match status" value="1"/>
</dbReference>
<dbReference type="GO" id="GO:0046912">
    <property type="term" value="F:acyltransferase activity, acyl groups converted into alkyl on transfer"/>
    <property type="evidence" value="ECO:0007669"/>
    <property type="project" value="InterPro"/>
</dbReference>
<keyword evidence="3" id="KW-0670">Pyruvate</keyword>
<feature type="non-terminal residue" evidence="3">
    <location>
        <position position="101"/>
    </location>
</feature>
<keyword evidence="3" id="KW-0436">Ligase</keyword>
<organism evidence="3">
    <name type="scientific">mine drainage metagenome</name>
    <dbReference type="NCBI Taxonomy" id="410659"/>
    <lineage>
        <taxon>unclassified sequences</taxon>
        <taxon>metagenomes</taxon>
        <taxon>ecological metagenomes</taxon>
    </lineage>
</organism>
<accession>T1C2C5</accession>
<gene>
    <name evidence="3" type="ORF">B1B_00135</name>
</gene>
<evidence type="ECO:0000313" key="3">
    <source>
        <dbReference type="EMBL" id="EQD79581.1"/>
    </source>
</evidence>
<name>T1C2C5_9ZZZZ</name>
<dbReference type="GO" id="GO:0004736">
    <property type="term" value="F:pyruvate carboxylase activity"/>
    <property type="evidence" value="ECO:0007669"/>
    <property type="project" value="UniProtKB-EC"/>
</dbReference>
<evidence type="ECO:0000259" key="2">
    <source>
        <dbReference type="PROSITE" id="PS50991"/>
    </source>
</evidence>
<dbReference type="InterPro" id="IPR000891">
    <property type="entry name" value="PYR_CT"/>
</dbReference>
<comment type="caution">
    <text evidence="3">The sequence shown here is derived from an EMBL/GenBank/DDBJ whole genome shotgun (WGS) entry which is preliminary data.</text>
</comment>
<sequence>MAFVTEDTVRAPFPFVERLYRACREAGADRLVVSDTVGIMTPSTFRAFLREFRRRVEPTDWSVHCHNDFGMATANTLTALEEGVQSPHVCVNGLGERAGNT</sequence>
<dbReference type="PROSITE" id="PS50991">
    <property type="entry name" value="PYR_CT"/>
    <property type="match status" value="1"/>
</dbReference>
<dbReference type="PANTHER" id="PTHR42880">
    <property type="entry name" value="HOMOCITRATE SYNTHASE"/>
    <property type="match status" value="1"/>
</dbReference>
<dbReference type="PANTHER" id="PTHR42880:SF2">
    <property type="entry name" value="(R)-CITRAMALATE SYNTHASE CIMA"/>
    <property type="match status" value="1"/>
</dbReference>
<reference evidence="3" key="2">
    <citation type="journal article" date="2014" name="ISME J.">
        <title>Microbial stratification in low pH oxic and suboxic macroscopic growths along an acid mine drainage.</title>
        <authorList>
            <person name="Mendez-Garcia C."/>
            <person name="Mesa V."/>
            <person name="Sprenger R.R."/>
            <person name="Richter M."/>
            <person name="Diez M.S."/>
            <person name="Solano J."/>
            <person name="Bargiela R."/>
            <person name="Golyshina O.V."/>
            <person name="Manteca A."/>
            <person name="Ramos J.L."/>
            <person name="Gallego J.R."/>
            <person name="Llorente I."/>
            <person name="Martins Dos Santos V.A."/>
            <person name="Jensen O.N."/>
            <person name="Pelaez A.I."/>
            <person name="Sanchez J."/>
            <person name="Ferrer M."/>
        </authorList>
    </citation>
    <scope>NUCLEOTIDE SEQUENCE</scope>
</reference>
<dbReference type="AlphaFoldDB" id="T1C2C5"/>
<dbReference type="GO" id="GO:0019752">
    <property type="term" value="P:carboxylic acid metabolic process"/>
    <property type="evidence" value="ECO:0007669"/>
    <property type="project" value="InterPro"/>
</dbReference>
<keyword evidence="1 3" id="KW-0808">Transferase</keyword>
<proteinExistence type="predicted"/>
<dbReference type="EMBL" id="AUZY01000101">
    <property type="protein sequence ID" value="EQD79581.1"/>
    <property type="molecule type" value="Genomic_DNA"/>
</dbReference>
<dbReference type="EC" id="6.4.1.1" evidence="3"/>
<dbReference type="Pfam" id="PF00682">
    <property type="entry name" value="HMGL-like"/>
    <property type="match status" value="1"/>
</dbReference>
<dbReference type="Gene3D" id="3.20.20.70">
    <property type="entry name" value="Aldolase class I"/>
    <property type="match status" value="1"/>
</dbReference>
<feature type="domain" description="Pyruvate carboxyltransferase" evidence="2">
    <location>
        <begin position="1"/>
        <end position="101"/>
    </location>
</feature>
<reference evidence="3" key="1">
    <citation type="submission" date="2013-08" db="EMBL/GenBank/DDBJ databases">
        <authorList>
            <person name="Mendez C."/>
            <person name="Richter M."/>
            <person name="Ferrer M."/>
            <person name="Sanchez J."/>
        </authorList>
    </citation>
    <scope>NUCLEOTIDE SEQUENCE</scope>
</reference>
<protein>
    <submittedName>
        <fullName evidence="3">Pyruvate carboxyltransferase domain protein</fullName>
        <ecNumber evidence="3">6.4.1.1</ecNumber>
    </submittedName>
</protein>
<dbReference type="SUPFAM" id="SSF51569">
    <property type="entry name" value="Aldolase"/>
    <property type="match status" value="1"/>
</dbReference>
<dbReference type="InterPro" id="IPR013785">
    <property type="entry name" value="Aldolase_TIM"/>
</dbReference>